<evidence type="ECO:0000313" key="3">
    <source>
        <dbReference type="Proteomes" id="UP001412239"/>
    </source>
</evidence>
<keyword evidence="3" id="KW-1185">Reference proteome</keyword>
<organism evidence="2 3">
    <name type="scientific">Tuber aestivum</name>
    <name type="common">summer truffle</name>
    <dbReference type="NCBI Taxonomy" id="59557"/>
    <lineage>
        <taxon>Eukaryota</taxon>
        <taxon>Fungi</taxon>
        <taxon>Dikarya</taxon>
        <taxon>Ascomycota</taxon>
        <taxon>Pezizomycotina</taxon>
        <taxon>Pezizomycetes</taxon>
        <taxon>Pezizales</taxon>
        <taxon>Tuberaceae</taxon>
        <taxon>Tuber</taxon>
    </lineage>
</organism>
<dbReference type="Proteomes" id="UP001412239">
    <property type="component" value="Unassembled WGS sequence"/>
</dbReference>
<feature type="region of interest" description="Disordered" evidence="1">
    <location>
        <begin position="59"/>
        <end position="80"/>
    </location>
</feature>
<dbReference type="EMBL" id="LN891038">
    <property type="protein sequence ID" value="CUS10829.1"/>
    <property type="molecule type" value="Genomic_DNA"/>
</dbReference>
<proteinExistence type="predicted"/>
<dbReference type="AlphaFoldDB" id="A0A292PTF1"/>
<reference evidence="2" key="1">
    <citation type="submission" date="2015-10" db="EMBL/GenBank/DDBJ databases">
        <authorList>
            <person name="Regsiter A."/>
            <person name="william w."/>
        </authorList>
    </citation>
    <scope>NUCLEOTIDE SEQUENCE</scope>
    <source>
        <strain evidence="2">Montdore</strain>
    </source>
</reference>
<evidence type="ECO:0000313" key="2">
    <source>
        <dbReference type="EMBL" id="CUS10829.1"/>
    </source>
</evidence>
<gene>
    <name evidence="2" type="ORF">GSTUAT00005102001</name>
</gene>
<accession>A0A292PTF1</accession>
<sequence>MPKEVIIELEVLGQEINIEQSMDASEWPTRAWSQNYRKEKRKDPEDPRTIVSVALLSSDHSTPFRGPTTKHTWKDGRNGRKKGITDFVGNGKGSCEVSTLSGEAAGALQVEMEKTVSNSLETSRISRWYTRIQALESYRVP</sequence>
<protein>
    <submittedName>
        <fullName evidence="2">Uncharacterized protein</fullName>
    </submittedName>
</protein>
<evidence type="ECO:0000256" key="1">
    <source>
        <dbReference type="SAM" id="MobiDB-lite"/>
    </source>
</evidence>
<name>A0A292PTF1_9PEZI</name>